<reference evidence="1" key="2">
    <citation type="submission" date="2020-08" db="EMBL/GenBank/DDBJ databases">
        <authorList>
            <person name="Chen M."/>
            <person name="Teng W."/>
            <person name="Zhao L."/>
            <person name="Hu C."/>
            <person name="Zhou Y."/>
            <person name="Han B."/>
            <person name="Song L."/>
            <person name="Shu W."/>
        </authorList>
    </citation>
    <scope>NUCLEOTIDE SEQUENCE</scope>
    <source>
        <strain evidence="1">FACHB-1375</strain>
    </source>
</reference>
<dbReference type="AlphaFoldDB" id="A0A926VDR1"/>
<reference evidence="1" key="1">
    <citation type="journal article" date="2015" name="ISME J.">
        <title>Draft Genome Sequence of Streptomyces incarnatus NRRL8089, which Produces the Nucleoside Antibiotic Sinefungin.</title>
        <authorList>
            <person name="Oshima K."/>
            <person name="Hattori M."/>
            <person name="Shimizu H."/>
            <person name="Fukuda K."/>
            <person name="Nemoto M."/>
            <person name="Inagaki K."/>
            <person name="Tamura T."/>
        </authorList>
    </citation>
    <scope>NUCLEOTIDE SEQUENCE</scope>
    <source>
        <strain evidence="1">FACHB-1375</strain>
    </source>
</reference>
<evidence type="ECO:0000313" key="2">
    <source>
        <dbReference type="Proteomes" id="UP000641646"/>
    </source>
</evidence>
<dbReference type="Proteomes" id="UP000641646">
    <property type="component" value="Unassembled WGS sequence"/>
</dbReference>
<keyword evidence="2" id="KW-1185">Reference proteome</keyword>
<comment type="caution">
    <text evidence="1">The sequence shown here is derived from an EMBL/GenBank/DDBJ whole genome shotgun (WGS) entry which is preliminary data.</text>
</comment>
<name>A0A926VDR1_9CYAN</name>
<proteinExistence type="predicted"/>
<dbReference type="RefSeq" id="WP_190464653.1">
    <property type="nucleotide sequence ID" value="NZ_JACJPW010000027.1"/>
</dbReference>
<sequence length="279" mass="31652">MNIISMHRLAKFIPLLRRGVWRSLNIELNAYQLPDENFVFTFRQIANPVGLPSQSVLQFLEKTETADSVFEAYLPNYLLASVCTLRTAAQYWQYLVTQTEPTKKAKNQPRQLWSAAEYYLNSQANGCDYLALSDPSSEPGYVKVINIFHVKLLDYTDSSLQVLAGKHTEGETLYLIEVASFLELIGFESDWLARPASPVRRTLYAYGLTREPLACYLENGAEVLTFTLSDCLAICEYLILKKGNSRAADFLIALGRIPLEARCQVIRTPKRSHLSIRQV</sequence>
<organism evidence="1 2">
    <name type="scientific">Aerosakkonema funiforme FACHB-1375</name>
    <dbReference type="NCBI Taxonomy" id="2949571"/>
    <lineage>
        <taxon>Bacteria</taxon>
        <taxon>Bacillati</taxon>
        <taxon>Cyanobacteriota</taxon>
        <taxon>Cyanophyceae</taxon>
        <taxon>Oscillatoriophycideae</taxon>
        <taxon>Aerosakkonematales</taxon>
        <taxon>Aerosakkonemataceae</taxon>
        <taxon>Aerosakkonema</taxon>
    </lineage>
</organism>
<protein>
    <submittedName>
        <fullName evidence="1">Uncharacterized protein</fullName>
    </submittedName>
</protein>
<evidence type="ECO:0000313" key="1">
    <source>
        <dbReference type="EMBL" id="MBD2181840.1"/>
    </source>
</evidence>
<accession>A0A926VDR1</accession>
<gene>
    <name evidence="1" type="ORF">H6G03_12105</name>
</gene>
<dbReference type="EMBL" id="JACJPW010000027">
    <property type="protein sequence ID" value="MBD2181840.1"/>
    <property type="molecule type" value="Genomic_DNA"/>
</dbReference>